<feature type="compositionally biased region" description="Polar residues" evidence="1">
    <location>
        <begin position="591"/>
        <end position="608"/>
    </location>
</feature>
<feature type="compositionally biased region" description="Gly residues" evidence="1">
    <location>
        <begin position="525"/>
        <end position="543"/>
    </location>
</feature>
<gene>
    <name evidence="2" type="ORF">KI688_005301</name>
</gene>
<feature type="compositionally biased region" description="Polar residues" evidence="1">
    <location>
        <begin position="284"/>
        <end position="296"/>
    </location>
</feature>
<feature type="compositionally biased region" description="Polar residues" evidence="1">
    <location>
        <begin position="552"/>
        <end position="563"/>
    </location>
</feature>
<dbReference type="InterPro" id="IPR019141">
    <property type="entry name" value="DUF2045"/>
</dbReference>
<feature type="compositionally biased region" description="Polar residues" evidence="1">
    <location>
        <begin position="436"/>
        <end position="459"/>
    </location>
</feature>
<organism evidence="2 3">
    <name type="scientific">Linnemannia hyalina</name>
    <dbReference type="NCBI Taxonomy" id="64524"/>
    <lineage>
        <taxon>Eukaryota</taxon>
        <taxon>Fungi</taxon>
        <taxon>Fungi incertae sedis</taxon>
        <taxon>Mucoromycota</taxon>
        <taxon>Mortierellomycotina</taxon>
        <taxon>Mortierellomycetes</taxon>
        <taxon>Mortierellales</taxon>
        <taxon>Mortierellaceae</taxon>
        <taxon>Linnemannia</taxon>
    </lineage>
</organism>
<dbReference type="EMBL" id="JAHRHY010000019">
    <property type="protein sequence ID" value="KAG9062386.1"/>
    <property type="molecule type" value="Genomic_DNA"/>
</dbReference>
<name>A0A9P7XMU1_9FUNG</name>
<keyword evidence="3" id="KW-1185">Reference proteome</keyword>
<feature type="compositionally biased region" description="Low complexity" evidence="1">
    <location>
        <begin position="259"/>
        <end position="271"/>
    </location>
</feature>
<feature type="compositionally biased region" description="Polar residues" evidence="1">
    <location>
        <begin position="385"/>
        <end position="397"/>
    </location>
</feature>
<reference evidence="2" key="1">
    <citation type="submission" date="2021-06" db="EMBL/GenBank/DDBJ databases">
        <title>Genome Sequence of Mortierella hyaline Strain SCG-10, a Cold-Adapted, Nitrate-Reducing Fungus Isolated from Soil in Minnesota, USA.</title>
        <authorList>
            <person name="Aldossari N."/>
        </authorList>
    </citation>
    <scope>NUCLEOTIDE SEQUENCE</scope>
    <source>
        <strain evidence="2">SCG-10</strain>
    </source>
</reference>
<dbReference type="Pfam" id="PF09741">
    <property type="entry name" value="DUF2045"/>
    <property type="match status" value="1"/>
</dbReference>
<feature type="compositionally biased region" description="Low complexity" evidence="1">
    <location>
        <begin position="460"/>
        <end position="480"/>
    </location>
</feature>
<feature type="region of interest" description="Disordered" evidence="1">
    <location>
        <begin position="379"/>
        <end position="480"/>
    </location>
</feature>
<dbReference type="Proteomes" id="UP000707451">
    <property type="component" value="Unassembled WGS sequence"/>
</dbReference>
<dbReference type="AlphaFoldDB" id="A0A9P7XMU1"/>
<dbReference type="OrthoDB" id="1906921at2759"/>
<evidence type="ECO:0000256" key="1">
    <source>
        <dbReference type="SAM" id="MobiDB-lite"/>
    </source>
</evidence>
<protein>
    <submittedName>
        <fullName evidence="2">Uncharacterized protein</fullName>
    </submittedName>
</protein>
<proteinExistence type="predicted"/>
<dbReference type="PANTHER" id="PTHR21477:SF13">
    <property type="entry name" value="KIAA0930"/>
    <property type="match status" value="1"/>
</dbReference>
<comment type="caution">
    <text evidence="2">The sequence shown here is derived from an EMBL/GenBank/DDBJ whole genome shotgun (WGS) entry which is preliminary data.</text>
</comment>
<evidence type="ECO:0000313" key="3">
    <source>
        <dbReference type="Proteomes" id="UP000707451"/>
    </source>
</evidence>
<feature type="compositionally biased region" description="Low complexity" evidence="1">
    <location>
        <begin position="502"/>
        <end position="512"/>
    </location>
</feature>
<evidence type="ECO:0000313" key="2">
    <source>
        <dbReference type="EMBL" id="KAG9062386.1"/>
    </source>
</evidence>
<feature type="region of interest" description="Disordered" evidence="1">
    <location>
        <begin position="250"/>
        <end position="315"/>
    </location>
</feature>
<dbReference type="PANTHER" id="PTHR21477">
    <property type="entry name" value="ZGC:172139"/>
    <property type="match status" value="1"/>
</dbReference>
<feature type="compositionally biased region" description="Low complexity" evidence="1">
    <location>
        <begin position="564"/>
        <end position="579"/>
    </location>
</feature>
<sequence length="669" mass="72019">MSNLRAILDRLVQENLHGPIDPGTQQDTVKNHAIRQAQQAQTLGHARGAHADPYRDFRESQRHDIDLDAHDPRWRQLFHELFVSDQSDDRNDDLLFFVQRVSDEAENGGLGVDPVFVKRKVKGTNGRGILTPEQEDVVLWKDTFFLNVIVQLQCKLTVAVCSRVSETNPVTGTTKTSMICTRKHVSKHVYASPTKSRMDVKEESVECSWPLIYYVIDDFEDSFEQLMVRDNEYLCVELAVTVPTARTGYPTSTVTTHHQPSGPQSSVVSGPLTLNTSHHGRTKATAQDSNNPQSPTGDGLQPGRPFPSTSTRGGSKITLFQGAAGFQSLLGIYQQKAASKVGRRFKLGPHTVPTEFVMMRGPGARGHAQVAITASSIGDDLATLDDTTSGSPTSPRSNSEKGLPPIPNGQYDSHHRDGNGDSNGQRTSFAEGYGNVNGQQQQHHPSSRIENSPSSYNQNAGPISSTSPSPTGASVSSTAKSFSSGSFFQSLRRISLATLAQATGQTPQQLQQRSSYNDHSSNSANGGGGGYENGAGGGSGSGGVTTPTSSAVHSLTQNLNQSTPSFGSSVSPPHSPSSSQQQRGSEKQSDGKGSSMSSRQEMINSNGVGTRQEIEALVKAPQSLRCCMTFVNVPWTGIVTMLMDHAYHPSFSNPTATVSVPVQMGQRQK</sequence>
<feature type="region of interest" description="Disordered" evidence="1">
    <location>
        <begin position="502"/>
        <end position="608"/>
    </location>
</feature>
<accession>A0A9P7XMU1</accession>